<dbReference type="Pfam" id="PF08758">
    <property type="entry name" value="Cadherin_pro"/>
    <property type="match status" value="1"/>
</dbReference>
<accession>A0A5J5MX04</accession>
<evidence type="ECO:0000259" key="5">
    <source>
        <dbReference type="Pfam" id="PF08758"/>
    </source>
</evidence>
<comment type="caution">
    <text evidence="6">The sequence shown here is derived from an EMBL/GenBank/DDBJ whole genome shotgun (WGS) entry which is preliminary data.</text>
</comment>
<dbReference type="Proteomes" id="UP000326062">
    <property type="component" value="Chromosome 2"/>
</dbReference>
<name>A0A5J5MX04_MUNRE</name>
<keyword evidence="2" id="KW-0472">Membrane</keyword>
<dbReference type="EMBL" id="VCEB01000002">
    <property type="protein sequence ID" value="KAB0384788.1"/>
    <property type="molecule type" value="Genomic_DNA"/>
</dbReference>
<keyword evidence="7" id="KW-1185">Reference proteome</keyword>
<organism evidence="6 7">
    <name type="scientific">Muntiacus reevesi</name>
    <name type="common">Reeves' muntjac</name>
    <name type="synonym">Cervus reevesi</name>
    <dbReference type="NCBI Taxonomy" id="9886"/>
    <lineage>
        <taxon>Eukaryota</taxon>
        <taxon>Metazoa</taxon>
        <taxon>Chordata</taxon>
        <taxon>Craniata</taxon>
        <taxon>Vertebrata</taxon>
        <taxon>Euteleostomi</taxon>
        <taxon>Mammalia</taxon>
        <taxon>Eutheria</taxon>
        <taxon>Laurasiatheria</taxon>
        <taxon>Artiodactyla</taxon>
        <taxon>Ruminantia</taxon>
        <taxon>Pecora</taxon>
        <taxon>Cervidae</taxon>
        <taxon>Muntiacinae</taxon>
        <taxon>Muntiacus</taxon>
    </lineage>
</organism>
<evidence type="ECO:0000256" key="4">
    <source>
        <dbReference type="ARBA" id="ARBA00023180"/>
    </source>
</evidence>
<keyword evidence="2" id="KW-1003">Cell membrane</keyword>
<evidence type="ECO:0000313" key="6">
    <source>
        <dbReference type="EMBL" id="KAB0384788.1"/>
    </source>
</evidence>
<feature type="domain" description="Cadherin prodomain" evidence="5">
    <location>
        <begin position="21"/>
        <end position="48"/>
    </location>
</feature>
<dbReference type="InterPro" id="IPR014868">
    <property type="entry name" value="Cadherin_pro_dom"/>
</dbReference>
<keyword evidence="4" id="KW-0325">Glycoprotein</keyword>
<gene>
    <name evidence="6" type="ORF">FD755_006705</name>
</gene>
<comment type="subcellular location">
    <subcellularLocation>
        <location evidence="1">Cell membrane</location>
    </subcellularLocation>
</comment>
<proteinExistence type="predicted"/>
<evidence type="ECO:0000256" key="3">
    <source>
        <dbReference type="ARBA" id="ARBA00022889"/>
    </source>
</evidence>
<evidence type="ECO:0000256" key="1">
    <source>
        <dbReference type="ARBA" id="ARBA00004236"/>
    </source>
</evidence>
<dbReference type="GO" id="GO:0005886">
    <property type="term" value="C:plasma membrane"/>
    <property type="evidence" value="ECO:0007669"/>
    <property type="project" value="UniProtKB-SubCell"/>
</dbReference>
<evidence type="ECO:0000313" key="7">
    <source>
        <dbReference type="Proteomes" id="UP000326062"/>
    </source>
</evidence>
<sequence>MILCIYESEVLLLTSAEDLDCTPGFQQKVFHIDQPAEFIEDQAILNCKQSHSTVLLAYSLMFKNVPQHTGFPKLRVF</sequence>
<dbReference type="GO" id="GO:0007155">
    <property type="term" value="P:cell adhesion"/>
    <property type="evidence" value="ECO:0007669"/>
    <property type="project" value="UniProtKB-KW"/>
</dbReference>
<reference evidence="6 7" key="1">
    <citation type="submission" date="2019-06" db="EMBL/GenBank/DDBJ databases">
        <title>Discovery of a novel chromosome fission-fusion reversal in muntjac.</title>
        <authorList>
            <person name="Mudd A.B."/>
            <person name="Bredeson J.V."/>
            <person name="Baum R."/>
            <person name="Hockemeyer D."/>
            <person name="Rokhsar D.S."/>
        </authorList>
    </citation>
    <scope>NUCLEOTIDE SEQUENCE [LARGE SCALE GENOMIC DNA]</scope>
    <source>
        <strain evidence="6">UCam_UCB_Mr</strain>
        <tissue evidence="6">Fibroblast cell line</tissue>
    </source>
</reference>
<keyword evidence="3" id="KW-0130">Cell adhesion</keyword>
<evidence type="ECO:0000256" key="2">
    <source>
        <dbReference type="ARBA" id="ARBA00022475"/>
    </source>
</evidence>
<protein>
    <recommendedName>
        <fullName evidence="5">Cadherin prodomain domain-containing protein</fullName>
    </recommendedName>
</protein>
<dbReference type="AlphaFoldDB" id="A0A5J5MX04"/>